<proteinExistence type="predicted"/>
<protein>
    <submittedName>
        <fullName evidence="1">Uncharacterized protein</fullName>
    </submittedName>
</protein>
<keyword evidence="2" id="KW-1185">Reference proteome</keyword>
<dbReference type="EMBL" id="JBBPBN010000025">
    <property type="protein sequence ID" value="KAK9008953.1"/>
    <property type="molecule type" value="Genomic_DNA"/>
</dbReference>
<dbReference type="Proteomes" id="UP001396334">
    <property type="component" value="Unassembled WGS sequence"/>
</dbReference>
<gene>
    <name evidence="1" type="ORF">V6N11_080429</name>
</gene>
<sequence>MGGFEMVSIYGYCGGDEGGLFEGAAGTRTMGAAGTSKLALGPDRPWSWLGSNFGPFGALFRSATITMKNVK</sequence>
<comment type="caution">
    <text evidence="1">The sequence shown here is derived from an EMBL/GenBank/DDBJ whole genome shotgun (WGS) entry which is preliminary data.</text>
</comment>
<evidence type="ECO:0000313" key="1">
    <source>
        <dbReference type="EMBL" id="KAK9008953.1"/>
    </source>
</evidence>
<evidence type="ECO:0000313" key="2">
    <source>
        <dbReference type="Proteomes" id="UP001396334"/>
    </source>
</evidence>
<reference evidence="1 2" key="1">
    <citation type="journal article" date="2024" name="G3 (Bethesda)">
        <title>Genome assembly of Hibiscus sabdariffa L. provides insights into metabolisms of medicinal natural products.</title>
        <authorList>
            <person name="Kim T."/>
        </authorList>
    </citation>
    <scope>NUCLEOTIDE SEQUENCE [LARGE SCALE GENOMIC DNA]</scope>
    <source>
        <strain evidence="1">TK-2024</strain>
        <tissue evidence="1">Old leaves</tissue>
    </source>
</reference>
<organism evidence="1 2">
    <name type="scientific">Hibiscus sabdariffa</name>
    <name type="common">roselle</name>
    <dbReference type="NCBI Taxonomy" id="183260"/>
    <lineage>
        <taxon>Eukaryota</taxon>
        <taxon>Viridiplantae</taxon>
        <taxon>Streptophyta</taxon>
        <taxon>Embryophyta</taxon>
        <taxon>Tracheophyta</taxon>
        <taxon>Spermatophyta</taxon>
        <taxon>Magnoliopsida</taxon>
        <taxon>eudicotyledons</taxon>
        <taxon>Gunneridae</taxon>
        <taxon>Pentapetalae</taxon>
        <taxon>rosids</taxon>
        <taxon>malvids</taxon>
        <taxon>Malvales</taxon>
        <taxon>Malvaceae</taxon>
        <taxon>Malvoideae</taxon>
        <taxon>Hibiscus</taxon>
    </lineage>
</organism>
<accession>A0ABR2R7P0</accession>
<name>A0ABR2R7P0_9ROSI</name>